<reference evidence="2 3" key="1">
    <citation type="journal article" date="2019" name="Int. J. Syst. Evol. Microbiol.">
        <title>The Global Catalogue of Microorganisms (GCM) 10K type strain sequencing project: providing services to taxonomists for standard genome sequencing and annotation.</title>
        <authorList>
            <consortium name="The Broad Institute Genomics Platform"/>
            <consortium name="The Broad Institute Genome Sequencing Center for Infectious Disease"/>
            <person name="Wu L."/>
            <person name="Ma J."/>
        </authorList>
    </citation>
    <scope>NUCLEOTIDE SEQUENCE [LARGE SCALE GENOMIC DNA]</scope>
    <source>
        <strain evidence="2 3">JCM 6833</strain>
    </source>
</reference>
<sequence length="88" mass="9402">MSTAGEDSTRAPFLRVVRGEPTAEEIAALVAVLTARARTAAAARARAEEHAAARPSRWADHSRRLRGPAAEGLRQRGAGAWRASAFPR</sequence>
<accession>A0ABN3QEA1</accession>
<comment type="caution">
    <text evidence="2">The sequence shown here is derived from an EMBL/GenBank/DDBJ whole genome shotgun (WGS) entry which is preliminary data.</text>
</comment>
<feature type="region of interest" description="Disordered" evidence="1">
    <location>
        <begin position="45"/>
        <end position="88"/>
    </location>
</feature>
<protein>
    <recommendedName>
        <fullName evidence="4">Acyl-CoA carboxylase subunit epsilon</fullName>
    </recommendedName>
</protein>
<organism evidence="2 3">
    <name type="scientific">Actinomadura fulvescens</name>
    <dbReference type="NCBI Taxonomy" id="46160"/>
    <lineage>
        <taxon>Bacteria</taxon>
        <taxon>Bacillati</taxon>
        <taxon>Actinomycetota</taxon>
        <taxon>Actinomycetes</taxon>
        <taxon>Streptosporangiales</taxon>
        <taxon>Thermomonosporaceae</taxon>
        <taxon>Actinomadura</taxon>
    </lineage>
</organism>
<gene>
    <name evidence="2" type="ORF">GCM10010411_70750</name>
</gene>
<evidence type="ECO:0000313" key="3">
    <source>
        <dbReference type="Proteomes" id="UP001501509"/>
    </source>
</evidence>
<dbReference type="EMBL" id="BAAATD010000011">
    <property type="protein sequence ID" value="GAA2624145.1"/>
    <property type="molecule type" value="Genomic_DNA"/>
</dbReference>
<name>A0ABN3QEA1_9ACTN</name>
<dbReference type="InterPro" id="IPR032716">
    <property type="entry name" value="ACC_epsilon"/>
</dbReference>
<evidence type="ECO:0008006" key="4">
    <source>
        <dbReference type="Google" id="ProtNLM"/>
    </source>
</evidence>
<dbReference type="Pfam" id="PF13822">
    <property type="entry name" value="ACC_epsilon"/>
    <property type="match status" value="1"/>
</dbReference>
<dbReference type="RefSeq" id="WP_344546832.1">
    <property type="nucleotide sequence ID" value="NZ_BAAATD010000011.1"/>
</dbReference>
<dbReference type="Proteomes" id="UP001501509">
    <property type="component" value="Unassembled WGS sequence"/>
</dbReference>
<feature type="compositionally biased region" description="Basic and acidic residues" evidence="1">
    <location>
        <begin position="45"/>
        <end position="62"/>
    </location>
</feature>
<proteinExistence type="predicted"/>
<keyword evidence="3" id="KW-1185">Reference proteome</keyword>
<evidence type="ECO:0000256" key="1">
    <source>
        <dbReference type="SAM" id="MobiDB-lite"/>
    </source>
</evidence>
<evidence type="ECO:0000313" key="2">
    <source>
        <dbReference type="EMBL" id="GAA2624145.1"/>
    </source>
</evidence>